<dbReference type="AlphaFoldDB" id="A0A7Y0A2K5"/>
<proteinExistence type="predicted"/>
<gene>
    <name evidence="3" type="ORF">HHL14_31575</name>
</gene>
<dbReference type="GO" id="GO:0003677">
    <property type="term" value="F:DNA binding"/>
    <property type="evidence" value="ECO:0007669"/>
    <property type="project" value="InterPro"/>
</dbReference>
<dbReference type="CDD" id="cd00093">
    <property type="entry name" value="HTH_XRE"/>
    <property type="match status" value="1"/>
</dbReference>
<evidence type="ECO:0000313" key="4">
    <source>
        <dbReference type="Proteomes" id="UP000583127"/>
    </source>
</evidence>
<keyword evidence="4" id="KW-1185">Reference proteome</keyword>
<sequence length="169" mass="17928">MDYAIKTLSQLRPILQGFRKSAALTQAAMASQLGVTQQTYAQLEANPAAVSVERLFRVLRILQVDLKLTQDSAANVDTTAADYAAVSATADRAVSEAWATVGTERVARTPRKSPTSASKPTRASAPAKRAAKPAPRKTGGKLAATANKTRPTKPTKAPQAAGGKKREEW</sequence>
<dbReference type="InterPro" id="IPR001387">
    <property type="entry name" value="Cro/C1-type_HTH"/>
</dbReference>
<dbReference type="Pfam" id="PF01381">
    <property type="entry name" value="HTH_3"/>
    <property type="match status" value="1"/>
</dbReference>
<evidence type="ECO:0000256" key="1">
    <source>
        <dbReference type="SAM" id="MobiDB-lite"/>
    </source>
</evidence>
<name>A0A7Y0A2K5_9BURK</name>
<dbReference type="SUPFAM" id="SSF47413">
    <property type="entry name" value="lambda repressor-like DNA-binding domains"/>
    <property type="match status" value="1"/>
</dbReference>
<dbReference type="InterPro" id="IPR010982">
    <property type="entry name" value="Lambda_DNA-bd_dom_sf"/>
</dbReference>
<evidence type="ECO:0000259" key="2">
    <source>
        <dbReference type="PROSITE" id="PS50943"/>
    </source>
</evidence>
<dbReference type="RefSeq" id="WP_169501530.1">
    <property type="nucleotide sequence ID" value="NZ_JABBFZ010000036.1"/>
</dbReference>
<organism evidence="3 4">
    <name type="scientific">Paraburkholderia antibiotica</name>
    <dbReference type="NCBI Taxonomy" id="2728839"/>
    <lineage>
        <taxon>Bacteria</taxon>
        <taxon>Pseudomonadati</taxon>
        <taxon>Pseudomonadota</taxon>
        <taxon>Betaproteobacteria</taxon>
        <taxon>Burkholderiales</taxon>
        <taxon>Burkholderiaceae</taxon>
        <taxon>Paraburkholderia</taxon>
    </lineage>
</organism>
<dbReference type="SMART" id="SM00530">
    <property type="entry name" value="HTH_XRE"/>
    <property type="match status" value="1"/>
</dbReference>
<feature type="region of interest" description="Disordered" evidence="1">
    <location>
        <begin position="99"/>
        <end position="169"/>
    </location>
</feature>
<dbReference type="PROSITE" id="PS50943">
    <property type="entry name" value="HTH_CROC1"/>
    <property type="match status" value="1"/>
</dbReference>
<dbReference type="EMBL" id="JABBFZ010000036">
    <property type="protein sequence ID" value="NML35352.1"/>
    <property type="molecule type" value="Genomic_DNA"/>
</dbReference>
<dbReference type="Gene3D" id="1.10.260.40">
    <property type="entry name" value="lambda repressor-like DNA-binding domains"/>
    <property type="match status" value="1"/>
</dbReference>
<accession>A0A7Y0A2K5</accession>
<dbReference type="Proteomes" id="UP000583127">
    <property type="component" value="Unassembled WGS sequence"/>
</dbReference>
<comment type="caution">
    <text evidence="3">The sequence shown here is derived from an EMBL/GenBank/DDBJ whole genome shotgun (WGS) entry which is preliminary data.</text>
</comment>
<feature type="compositionally biased region" description="Basic residues" evidence="1">
    <location>
        <begin position="129"/>
        <end position="139"/>
    </location>
</feature>
<feature type="domain" description="HTH cro/C1-type" evidence="2">
    <location>
        <begin position="15"/>
        <end position="69"/>
    </location>
</feature>
<evidence type="ECO:0000313" key="3">
    <source>
        <dbReference type="EMBL" id="NML35352.1"/>
    </source>
</evidence>
<reference evidence="3 4" key="1">
    <citation type="submission" date="2020-04" db="EMBL/GenBank/DDBJ databases">
        <title>Paraburkholderia sp. G-4-1-8 isolated from soil.</title>
        <authorList>
            <person name="Dahal R.H."/>
        </authorList>
    </citation>
    <scope>NUCLEOTIDE SEQUENCE [LARGE SCALE GENOMIC DNA]</scope>
    <source>
        <strain evidence="3 4">G-4-1-8</strain>
    </source>
</reference>
<feature type="compositionally biased region" description="Polar residues" evidence="1">
    <location>
        <begin position="112"/>
        <end position="121"/>
    </location>
</feature>
<protein>
    <submittedName>
        <fullName evidence="3">Helix-turn-helix transcriptional regulator</fullName>
    </submittedName>
</protein>